<dbReference type="EMBL" id="CM046391">
    <property type="protein sequence ID" value="KAI8561081.1"/>
    <property type="molecule type" value="Genomic_DNA"/>
</dbReference>
<name>A0ACC0P7C4_RHOML</name>
<evidence type="ECO:0000313" key="1">
    <source>
        <dbReference type="EMBL" id="KAI8561081.1"/>
    </source>
</evidence>
<comment type="caution">
    <text evidence="1">The sequence shown here is derived from an EMBL/GenBank/DDBJ whole genome shotgun (WGS) entry which is preliminary data.</text>
</comment>
<evidence type="ECO:0000313" key="2">
    <source>
        <dbReference type="Proteomes" id="UP001062846"/>
    </source>
</evidence>
<protein>
    <submittedName>
        <fullName evidence="1">Uncharacterized protein</fullName>
    </submittedName>
</protein>
<reference evidence="1" key="1">
    <citation type="submission" date="2022-02" db="EMBL/GenBank/DDBJ databases">
        <title>Plant Genome Project.</title>
        <authorList>
            <person name="Zhang R.-G."/>
        </authorList>
    </citation>
    <scope>NUCLEOTIDE SEQUENCE</scope>
    <source>
        <strain evidence="1">AT1</strain>
    </source>
</reference>
<keyword evidence="2" id="KW-1185">Reference proteome</keyword>
<organism evidence="1 2">
    <name type="scientific">Rhododendron molle</name>
    <name type="common">Chinese azalea</name>
    <name type="synonym">Azalea mollis</name>
    <dbReference type="NCBI Taxonomy" id="49168"/>
    <lineage>
        <taxon>Eukaryota</taxon>
        <taxon>Viridiplantae</taxon>
        <taxon>Streptophyta</taxon>
        <taxon>Embryophyta</taxon>
        <taxon>Tracheophyta</taxon>
        <taxon>Spermatophyta</taxon>
        <taxon>Magnoliopsida</taxon>
        <taxon>eudicotyledons</taxon>
        <taxon>Gunneridae</taxon>
        <taxon>Pentapetalae</taxon>
        <taxon>asterids</taxon>
        <taxon>Ericales</taxon>
        <taxon>Ericaceae</taxon>
        <taxon>Ericoideae</taxon>
        <taxon>Rhodoreae</taxon>
        <taxon>Rhododendron</taxon>
    </lineage>
</organism>
<proteinExistence type="predicted"/>
<gene>
    <name evidence="1" type="ORF">RHMOL_Rhmol04G0308900</name>
</gene>
<accession>A0ACC0P7C4</accession>
<sequence length="438" mass="48527">MAQIGASSLISFMDSSSNYRTCNHLSPPDYPSFALPYSHSNTINPRRSTPSATIISPQPSFGRERLSKKKPRSGNLRIPQDVPTIFKINKALSKITKSGKYSTALSHFNELQFKDIELDLYTFNIAINCYCCANQVGFGFSLLGSIFKRGYTPNVVTLTTLLNRLIAQDKAGEALSLLNKLQLQDIELNLYSFNIAINCYCCVNRVGFGFSLLGNIFKRGYTPCVVTFTSLLNGLIVHDKTVEAVEFFEKIVKKGEFKPDVSRYGSFINRLCKMGNKGAAISFLRIAEDGGLKPNTTIYSMIIDRLCKDGMVDDGVNFLVEMNSKGIRANVITYSSLIDSLCKHGKWKEATGMLREMVDSGISPNVCTTTVLVSALCKQGKTKKAEELLEGMMARGVDPDTITYSALMNGYCLQGLMDEAMRLFNAMVDRGIHPNNYC</sequence>
<dbReference type="Proteomes" id="UP001062846">
    <property type="component" value="Chromosome 4"/>
</dbReference>